<dbReference type="AlphaFoldDB" id="A0AAP9Y686"/>
<dbReference type="RefSeq" id="WP_050695605.1">
    <property type="nucleotide sequence ID" value="NZ_CP012072.1"/>
</dbReference>
<reference evidence="2 3" key="1">
    <citation type="submission" date="2020-12" db="EMBL/GenBank/DDBJ databases">
        <title>FDA dAtabase for Regulatory Grade micrObial Sequences (FDA-ARGOS): Supporting development and validation of Infectious Disease Dx tests.</title>
        <authorList>
            <person name="Sproer C."/>
            <person name="Gronow S."/>
            <person name="Severitt S."/>
            <person name="Schroder I."/>
            <person name="Tallon L."/>
            <person name="Sadzewicz L."/>
            <person name="Zhao X."/>
            <person name="Boylan J."/>
            <person name="Ott S."/>
            <person name="Bowen H."/>
            <person name="Vavikolanu K."/>
            <person name="Mehta A."/>
            <person name="Aluvathingal J."/>
            <person name="Nadendla S."/>
            <person name="Lowell S."/>
            <person name="Myers T."/>
            <person name="Yan Y."/>
            <person name="Sichtig H."/>
        </authorList>
    </citation>
    <scope>NUCLEOTIDE SEQUENCE [LARGE SCALE GENOMIC DNA]</scope>
    <source>
        <strain evidence="2 3">FDAARGOS_985</strain>
    </source>
</reference>
<evidence type="ECO:0000313" key="2">
    <source>
        <dbReference type="EMBL" id="QQC43537.1"/>
    </source>
</evidence>
<feature type="transmembrane region" description="Helical" evidence="1">
    <location>
        <begin position="227"/>
        <end position="245"/>
    </location>
</feature>
<feature type="transmembrane region" description="Helical" evidence="1">
    <location>
        <begin position="156"/>
        <end position="179"/>
    </location>
</feature>
<evidence type="ECO:0000313" key="3">
    <source>
        <dbReference type="Proteomes" id="UP000595220"/>
    </source>
</evidence>
<feature type="transmembrane region" description="Helical" evidence="1">
    <location>
        <begin position="265"/>
        <end position="286"/>
    </location>
</feature>
<keyword evidence="1" id="KW-0812">Transmembrane</keyword>
<dbReference type="KEGG" id="amy:ADJ76_08300"/>
<feature type="transmembrane region" description="Helical" evidence="1">
    <location>
        <begin position="77"/>
        <end position="100"/>
    </location>
</feature>
<evidence type="ECO:0000256" key="1">
    <source>
        <dbReference type="SAM" id="Phobius"/>
    </source>
</evidence>
<name>A0AAP9Y686_9ACTO</name>
<organism evidence="2 3">
    <name type="scientific">Schaalia meyeri</name>
    <dbReference type="NCBI Taxonomy" id="52773"/>
    <lineage>
        <taxon>Bacteria</taxon>
        <taxon>Bacillati</taxon>
        <taxon>Actinomycetota</taxon>
        <taxon>Actinomycetes</taxon>
        <taxon>Actinomycetales</taxon>
        <taxon>Actinomycetaceae</taxon>
        <taxon>Schaalia</taxon>
    </lineage>
</organism>
<gene>
    <name evidence="2" type="ORF">I6H42_07035</name>
</gene>
<protein>
    <submittedName>
        <fullName evidence="2">Uncharacterized protein</fullName>
    </submittedName>
</protein>
<feature type="transmembrane region" description="Helical" evidence="1">
    <location>
        <begin position="199"/>
        <end position="220"/>
    </location>
</feature>
<feature type="transmembrane region" description="Helical" evidence="1">
    <location>
        <begin position="112"/>
        <end position="135"/>
    </location>
</feature>
<accession>A0AAP9Y686</accession>
<sequence>MTLLQHRKFSARLRSGLFAFIFAPMSLVFLGSSMVDVQALAAVGQPLSSVEGLIGMALASLLLALIALNCEESSTGMVVTFAWSLAVGAAQFLGVARIPLLMKSSVGPSDMYAGVVWCLYPVCLSLMLGACALAIKMVRTRAGKESRIPLARTHRRAFGAAVAIPSAIAVGVLMIAAAPSDSTNVAAMGLEGILTSYTLAPWFALPAGLALALLVVSARWSITGAQAAAWTILVLPTYVILPVWASLTGNVIVPGSSIMTRVALASPPLAALGMATGCASLGVLWARLRASKVSDAPEDSIPNEGPAGN</sequence>
<keyword evidence="3" id="KW-1185">Reference proteome</keyword>
<dbReference type="EMBL" id="CP066065">
    <property type="protein sequence ID" value="QQC43537.1"/>
    <property type="molecule type" value="Genomic_DNA"/>
</dbReference>
<dbReference type="Proteomes" id="UP000595220">
    <property type="component" value="Chromosome"/>
</dbReference>
<keyword evidence="1" id="KW-1133">Transmembrane helix</keyword>
<proteinExistence type="predicted"/>
<feature type="transmembrane region" description="Helical" evidence="1">
    <location>
        <begin position="52"/>
        <end position="70"/>
    </location>
</feature>
<keyword evidence="1" id="KW-0472">Membrane</keyword>